<feature type="transmembrane region" description="Helical" evidence="2">
    <location>
        <begin position="97"/>
        <end position="119"/>
    </location>
</feature>
<reference evidence="3" key="1">
    <citation type="journal article" date="2019" name="Environ. Microbiol.">
        <title>Fungal ecological strategies reflected in gene transcription - a case study of two litter decomposers.</title>
        <authorList>
            <person name="Barbi F."/>
            <person name="Kohler A."/>
            <person name="Barry K."/>
            <person name="Baskaran P."/>
            <person name="Daum C."/>
            <person name="Fauchery L."/>
            <person name="Ihrmark K."/>
            <person name="Kuo A."/>
            <person name="LaButti K."/>
            <person name="Lipzen A."/>
            <person name="Morin E."/>
            <person name="Grigoriev I.V."/>
            <person name="Henrissat B."/>
            <person name="Lindahl B."/>
            <person name="Martin F."/>
        </authorList>
    </citation>
    <scope>NUCLEOTIDE SEQUENCE</scope>
    <source>
        <strain evidence="3">JB14</strain>
    </source>
</reference>
<name>A0A6A4GSJ7_9AGAR</name>
<keyword evidence="2" id="KW-0812">Transmembrane</keyword>
<feature type="transmembrane region" description="Helical" evidence="2">
    <location>
        <begin position="219"/>
        <end position="242"/>
    </location>
</feature>
<organism evidence="3 4">
    <name type="scientific">Gymnopus androsaceus JB14</name>
    <dbReference type="NCBI Taxonomy" id="1447944"/>
    <lineage>
        <taxon>Eukaryota</taxon>
        <taxon>Fungi</taxon>
        <taxon>Dikarya</taxon>
        <taxon>Basidiomycota</taxon>
        <taxon>Agaricomycotina</taxon>
        <taxon>Agaricomycetes</taxon>
        <taxon>Agaricomycetidae</taxon>
        <taxon>Agaricales</taxon>
        <taxon>Marasmiineae</taxon>
        <taxon>Omphalotaceae</taxon>
        <taxon>Gymnopus</taxon>
    </lineage>
</organism>
<proteinExistence type="predicted"/>
<feature type="compositionally biased region" description="Polar residues" evidence="1">
    <location>
        <begin position="281"/>
        <end position="301"/>
    </location>
</feature>
<sequence>MFYHRFTPGKLYIISTILLFALATVSVVFDIVMRGLMFPLPSYVNMDFESVNQADAMLNTFLAVETAGHYVFVSSGLIADIVLIHRCYRLWNSRKSMIILPVLNLLASCVYWIVSQILANTGNEAERQEKVVIAAISTYEFYMIMSFAQQLILMAFIAGRVWWLNYHINKMLVGRSGREASRSLLAPILESGALAPLFLLMGIVLYWNPSTTDGLWTGFVNPCIQTQIVGITSALIVVRIGLGVDVLSSQTNQDTTVPNDLQITEDRNNETIHPFLPNYDSYRTSSENDSANQSSQRNTGNRIYFRDTAQGGQVIQPYRLKYDLDHAIVNNDTSKTILGGPRASG</sequence>
<dbReference type="OrthoDB" id="3019750at2759"/>
<protein>
    <submittedName>
        <fullName evidence="3">Uncharacterized protein</fullName>
    </submittedName>
</protein>
<gene>
    <name evidence="3" type="ORF">BT96DRAFT_927243</name>
</gene>
<dbReference type="EMBL" id="ML769760">
    <property type="protein sequence ID" value="KAE9388114.1"/>
    <property type="molecule type" value="Genomic_DNA"/>
</dbReference>
<feature type="region of interest" description="Disordered" evidence="1">
    <location>
        <begin position="274"/>
        <end position="302"/>
    </location>
</feature>
<evidence type="ECO:0000313" key="3">
    <source>
        <dbReference type="EMBL" id="KAE9388114.1"/>
    </source>
</evidence>
<accession>A0A6A4GSJ7</accession>
<keyword evidence="2" id="KW-0472">Membrane</keyword>
<dbReference type="Proteomes" id="UP000799118">
    <property type="component" value="Unassembled WGS sequence"/>
</dbReference>
<keyword evidence="4" id="KW-1185">Reference proteome</keyword>
<evidence type="ECO:0000313" key="4">
    <source>
        <dbReference type="Proteomes" id="UP000799118"/>
    </source>
</evidence>
<keyword evidence="2" id="KW-1133">Transmembrane helix</keyword>
<dbReference type="AlphaFoldDB" id="A0A6A4GSJ7"/>
<feature type="transmembrane region" description="Helical" evidence="2">
    <location>
        <begin position="139"/>
        <end position="163"/>
    </location>
</feature>
<evidence type="ECO:0000256" key="1">
    <source>
        <dbReference type="SAM" id="MobiDB-lite"/>
    </source>
</evidence>
<feature type="transmembrane region" description="Helical" evidence="2">
    <location>
        <begin position="184"/>
        <end position="207"/>
    </location>
</feature>
<feature type="transmembrane region" description="Helical" evidence="2">
    <location>
        <begin position="12"/>
        <end position="33"/>
    </location>
</feature>
<feature type="transmembrane region" description="Helical" evidence="2">
    <location>
        <begin position="67"/>
        <end position="85"/>
    </location>
</feature>
<evidence type="ECO:0000256" key="2">
    <source>
        <dbReference type="SAM" id="Phobius"/>
    </source>
</evidence>